<comment type="caution">
    <text evidence="6">The sequence shown here is derived from an EMBL/GenBank/DDBJ whole genome shotgun (WGS) entry which is preliminary data.</text>
</comment>
<feature type="region of interest" description="Disordered" evidence="3">
    <location>
        <begin position="125"/>
        <end position="379"/>
    </location>
</feature>
<dbReference type="Gene3D" id="4.10.80.30">
    <property type="entry name" value="DNA polymerase, domain 6"/>
    <property type="match status" value="1"/>
</dbReference>
<feature type="domain" description="Peptidase C51" evidence="5">
    <location>
        <begin position="556"/>
        <end position="685"/>
    </location>
</feature>
<feature type="compositionally biased region" description="Basic and acidic residues" evidence="3">
    <location>
        <begin position="299"/>
        <end position="317"/>
    </location>
</feature>
<dbReference type="AlphaFoldDB" id="A0A2A4GY48"/>
<dbReference type="SUPFAM" id="SSF54001">
    <property type="entry name" value="Cysteine proteinases"/>
    <property type="match status" value="1"/>
</dbReference>
<dbReference type="Pfam" id="PF05257">
    <property type="entry name" value="CHAP"/>
    <property type="match status" value="1"/>
</dbReference>
<evidence type="ECO:0000256" key="4">
    <source>
        <dbReference type="SAM" id="SignalP"/>
    </source>
</evidence>
<name>A0A2A4GY48_9STAP</name>
<comment type="similarity">
    <text evidence="1">In the N-terminal section; belongs to the N-acetylmuramoyl-L-alanine amidase 2 family.</text>
</comment>
<reference evidence="6 7" key="1">
    <citation type="journal article" date="2017" name="PLoS ONE">
        <title>Development of a real-time PCR for detection of Staphylococcus pseudintermedius using a novel automated comparison of whole-genome sequences.</title>
        <authorList>
            <person name="Verstappen K.M."/>
            <person name="Huijbregts L."/>
            <person name="Spaninks M."/>
            <person name="Wagenaar J.A."/>
            <person name="Fluit A.C."/>
            <person name="Duim B."/>
        </authorList>
    </citation>
    <scope>NUCLEOTIDE SEQUENCE [LARGE SCALE GENOMIC DNA]</scope>
    <source>
        <strain evidence="6 7">215070706401-1</strain>
    </source>
</reference>
<dbReference type="SMART" id="SM00047">
    <property type="entry name" value="LYZ2"/>
    <property type="match status" value="1"/>
</dbReference>
<feature type="compositionally biased region" description="Polar residues" evidence="3">
    <location>
        <begin position="343"/>
        <end position="352"/>
    </location>
</feature>
<dbReference type="InterPro" id="IPR002901">
    <property type="entry name" value="MGlyc_endo_b_GlcNAc-like_dom"/>
</dbReference>
<evidence type="ECO:0000259" key="5">
    <source>
        <dbReference type="PROSITE" id="PS50911"/>
    </source>
</evidence>
<dbReference type="RefSeq" id="WP_096591194.1">
    <property type="nucleotide sequence ID" value="NZ_MWUU01000005.1"/>
</dbReference>
<dbReference type="InterPro" id="IPR038765">
    <property type="entry name" value="Papain-like_cys_pep_sf"/>
</dbReference>
<feature type="chain" id="PRO_5012991821" evidence="4">
    <location>
        <begin position="28"/>
        <end position="691"/>
    </location>
</feature>
<feature type="compositionally biased region" description="Polar residues" evidence="3">
    <location>
        <begin position="360"/>
        <end position="378"/>
    </location>
</feature>
<feature type="region of interest" description="Disordered" evidence="3">
    <location>
        <begin position="28"/>
        <end position="95"/>
    </location>
</feature>
<dbReference type="Pfam" id="PF01832">
    <property type="entry name" value="Glucosaminidase"/>
    <property type="match status" value="1"/>
</dbReference>
<dbReference type="InterPro" id="IPR007921">
    <property type="entry name" value="CHAP_dom"/>
</dbReference>
<dbReference type="PANTHER" id="PTHR33308:SF9">
    <property type="entry name" value="PEPTIDOGLYCAN HYDROLASE FLGJ"/>
    <property type="match status" value="1"/>
</dbReference>
<dbReference type="PROSITE" id="PS50911">
    <property type="entry name" value="CHAP"/>
    <property type="match status" value="1"/>
</dbReference>
<feature type="compositionally biased region" description="Polar residues" evidence="3">
    <location>
        <begin position="187"/>
        <end position="196"/>
    </location>
</feature>
<evidence type="ECO:0000256" key="2">
    <source>
        <dbReference type="ARBA" id="ARBA00022801"/>
    </source>
</evidence>
<keyword evidence="2" id="KW-0378">Hydrolase</keyword>
<dbReference type="NCBIfam" id="NF006360">
    <property type="entry name" value="PRK08581.1-2"/>
    <property type="match status" value="1"/>
</dbReference>
<protein>
    <submittedName>
        <fullName evidence="6">N-acetylmuramoyl-L-alanine amidase</fullName>
    </submittedName>
</protein>
<dbReference type="EMBL" id="MWUU01000005">
    <property type="protein sequence ID" value="PCF55855.1"/>
    <property type="molecule type" value="Genomic_DNA"/>
</dbReference>
<feature type="compositionally biased region" description="Basic and acidic residues" evidence="3">
    <location>
        <begin position="261"/>
        <end position="271"/>
    </location>
</feature>
<dbReference type="InterPro" id="IPR051056">
    <property type="entry name" value="Glycosyl_Hydrolase_73"/>
</dbReference>
<gene>
    <name evidence="6" type="ORF">B5C08_05170</name>
</gene>
<evidence type="ECO:0000256" key="3">
    <source>
        <dbReference type="SAM" id="MobiDB-lite"/>
    </source>
</evidence>
<feature type="compositionally biased region" description="Basic and acidic residues" evidence="3">
    <location>
        <begin position="34"/>
        <end position="68"/>
    </location>
</feature>
<sequence length="691" mass="76103">MNKKFIYTGLLSTALLIPSVTPQWAVAATPQTEDVPKDQKVDDHDQDVASDETRDDHKTQSQSSDKKETAKRKTSKTNEKTTSQPHDSKKADLLDITSPLDSQLKSSSSSHTDWFGQLFHSTLSETTDAPQHTYPAPTNDATSTPTQSQSSTPENRDFFEQLQAILSGDEDSKNDTTTSTDDAPSSEQATSESPSTEQRDSAEENEPPSHSTETSNEQPSTEDATTSKGNEATSEDTSEAPPVNDDSTTEKSPTTEEAPATEDKQTEDHTPSNRGDATSNQQTENNQNDAMIDALLDEYSEKAEQTHHAHQQQKEANKPTSTSKSDKHEAQISDPDTFKSSREQAPTQSYQNEADRKQTRQTTLFETMPDSDTATNDAGTMRVVPQSSTRAFINDIAKDAHDIGQQEDIYASIMIAQAILESDSGKSELSREPYFNLFGIKGSYHGESAHFKTLESDGEQLYEIDAAFRKYPDHKASLQDYADLIKGGIDGNPNIYEDVWKSHSSSYRDAASALVGTYATDPQYDQKLEALIEAYDLTRFDQDDMPDLLDENDDNETAKSDGSAFKPFAITADSPYPYGQCTWYVYNRMAQFDIHISGTMGNAADWTYSALTQGYSVSSKPKVHSAVVFNPNELGADRYYGHVAFVEKVNRDGSIVVSESNVKGLGVISFRTIDAKDAAQLDYISGDLATE</sequence>
<dbReference type="PANTHER" id="PTHR33308">
    <property type="entry name" value="PEPTIDOGLYCAN HYDROLASE FLGJ"/>
    <property type="match status" value="1"/>
</dbReference>
<feature type="compositionally biased region" description="Low complexity" evidence="3">
    <location>
        <begin position="142"/>
        <end position="153"/>
    </location>
</feature>
<dbReference type="Gene3D" id="3.90.1720.10">
    <property type="entry name" value="endopeptidase domain like (from Nostoc punctiforme)"/>
    <property type="match status" value="1"/>
</dbReference>
<feature type="compositionally biased region" description="Polar residues" evidence="3">
    <location>
        <begin position="208"/>
        <end position="232"/>
    </location>
</feature>
<dbReference type="GO" id="GO:0004040">
    <property type="term" value="F:amidase activity"/>
    <property type="evidence" value="ECO:0007669"/>
    <property type="project" value="InterPro"/>
</dbReference>
<keyword evidence="4" id="KW-0732">Signal</keyword>
<feature type="signal peptide" evidence="4">
    <location>
        <begin position="1"/>
        <end position="27"/>
    </location>
</feature>
<dbReference type="Gene3D" id="1.10.530.10">
    <property type="match status" value="1"/>
</dbReference>
<proteinExistence type="inferred from homology"/>
<evidence type="ECO:0000313" key="7">
    <source>
        <dbReference type="Proteomes" id="UP000218335"/>
    </source>
</evidence>
<accession>A0A2A4GY48</accession>
<feature type="compositionally biased region" description="Basic and acidic residues" evidence="3">
    <location>
        <begin position="324"/>
        <end position="342"/>
    </location>
</feature>
<feature type="compositionally biased region" description="Low complexity" evidence="3">
    <location>
        <begin position="175"/>
        <end position="186"/>
    </location>
</feature>
<feature type="compositionally biased region" description="Polar residues" evidence="3">
    <location>
        <begin position="272"/>
        <end position="289"/>
    </location>
</feature>
<evidence type="ECO:0000256" key="1">
    <source>
        <dbReference type="ARBA" id="ARBA00006088"/>
    </source>
</evidence>
<evidence type="ECO:0000313" key="6">
    <source>
        <dbReference type="EMBL" id="PCF55855.1"/>
    </source>
</evidence>
<organism evidence="6 7">
    <name type="scientific">Staphylococcus delphini</name>
    <dbReference type="NCBI Taxonomy" id="53344"/>
    <lineage>
        <taxon>Bacteria</taxon>
        <taxon>Bacillati</taxon>
        <taxon>Bacillota</taxon>
        <taxon>Bacilli</taxon>
        <taxon>Bacillales</taxon>
        <taxon>Staphylococcaceae</taxon>
        <taxon>Staphylococcus</taxon>
        <taxon>Staphylococcus intermedius group</taxon>
    </lineage>
</organism>
<dbReference type="Proteomes" id="UP000218335">
    <property type="component" value="Unassembled WGS sequence"/>
</dbReference>